<dbReference type="Gene3D" id="1.10.10.10">
    <property type="entry name" value="Winged helix-like DNA-binding domain superfamily/Winged helix DNA-binding domain"/>
    <property type="match status" value="1"/>
</dbReference>
<dbReference type="PANTHER" id="PTHR42886:SF29">
    <property type="entry name" value="PUMMELIG, ISOFORM A"/>
    <property type="match status" value="1"/>
</dbReference>
<feature type="transmembrane region" description="Helical" evidence="2">
    <location>
        <begin position="7"/>
        <end position="29"/>
    </location>
</feature>
<protein>
    <recommendedName>
        <fullName evidence="3">AB hydrolase-1 domain-containing protein</fullName>
    </recommendedName>
</protein>
<evidence type="ECO:0000256" key="2">
    <source>
        <dbReference type="SAM" id="Phobius"/>
    </source>
</evidence>
<dbReference type="EMBL" id="CAJNOQ010007134">
    <property type="protein sequence ID" value="CAF1158984.1"/>
    <property type="molecule type" value="Genomic_DNA"/>
</dbReference>
<evidence type="ECO:0000259" key="3">
    <source>
        <dbReference type="Pfam" id="PF00561"/>
    </source>
</evidence>
<comment type="caution">
    <text evidence="4">The sequence shown here is derived from an EMBL/GenBank/DDBJ whole genome shotgun (WGS) entry which is preliminary data.</text>
</comment>
<dbReference type="InterPro" id="IPR029058">
    <property type="entry name" value="AB_hydrolase_fold"/>
</dbReference>
<dbReference type="InterPro" id="IPR000073">
    <property type="entry name" value="AB_hydrolase_1"/>
</dbReference>
<evidence type="ECO:0000313" key="6">
    <source>
        <dbReference type="Proteomes" id="UP000663829"/>
    </source>
</evidence>
<proteinExistence type="inferred from homology"/>
<keyword evidence="6" id="KW-1185">Reference proteome</keyword>
<dbReference type="InterPro" id="IPR036388">
    <property type="entry name" value="WH-like_DNA-bd_sf"/>
</dbReference>
<dbReference type="OrthoDB" id="19657at2759"/>
<gene>
    <name evidence="4" type="ORF">GPM918_LOCUS21576</name>
    <name evidence="5" type="ORF">SRO942_LOCUS21573</name>
</gene>
<evidence type="ECO:0000313" key="5">
    <source>
        <dbReference type="EMBL" id="CAF3922415.1"/>
    </source>
</evidence>
<dbReference type="AlphaFoldDB" id="A0A814TAW3"/>
<dbReference type="PRINTS" id="PR00111">
    <property type="entry name" value="ABHYDROLASE"/>
</dbReference>
<dbReference type="Proteomes" id="UP000663829">
    <property type="component" value="Unassembled WGS sequence"/>
</dbReference>
<dbReference type="Pfam" id="PF13384">
    <property type="entry name" value="HTH_23"/>
    <property type="match status" value="1"/>
</dbReference>
<evidence type="ECO:0000256" key="1">
    <source>
        <dbReference type="ARBA" id="ARBA00038097"/>
    </source>
</evidence>
<keyword evidence="2" id="KW-0812">Transmembrane</keyword>
<dbReference type="Pfam" id="PF00561">
    <property type="entry name" value="Abhydrolase_1"/>
    <property type="match status" value="1"/>
</dbReference>
<keyword evidence="2" id="KW-1133">Transmembrane helix</keyword>
<dbReference type="InterPro" id="IPR009057">
    <property type="entry name" value="Homeodomain-like_sf"/>
</dbReference>
<dbReference type="EMBL" id="CAJOBC010007133">
    <property type="protein sequence ID" value="CAF3922415.1"/>
    <property type="molecule type" value="Genomic_DNA"/>
</dbReference>
<name>A0A814TAW3_9BILA</name>
<dbReference type="Gene3D" id="3.40.50.1820">
    <property type="entry name" value="alpha/beta hydrolase"/>
    <property type="match status" value="1"/>
</dbReference>
<dbReference type="Proteomes" id="UP000681722">
    <property type="component" value="Unassembled WGS sequence"/>
</dbReference>
<sequence>MSVLDHISNIFIYSIDSAFAYLSWLYYWLTFPSGPLTRVVISNVKGSSPQHLTYDTNTDLYEEAHERSRTQLNIGHEKFIRLSFGVVRYTYLNTNITKNSPLNVFVHGFSTGMDLWRDVATALHKQGQRCLVFDLYGRGWSDSPDIKMNAELFVNQIVELLYSLNITDKSFNLYGVSMGGVIVQLFTKLYPEKVSKLILCCPAGLSVNRPTGIKALLLSLPIIGPVVFKKSIPFLEKSAKLQWIDSNSELLQLYSENFRQCYRQHKGYLRSLYSSLIHFPWDTIQTIAQKINSDEKCPKILILWGDKDTMIDISDAHRYHKLYNQNSTLIYFAYLIIIKTSYGKKPIDPVIRAQAVALHRAGLNQVQISKQLKISRCCVQYAIKKYEELGRYDDLKHTGRPKKLSDREVRHLKKLVQGDSRLSAAKIASDLNSSLPKPVTIGTVRRYLKDLGFQYVVKIKKQ</sequence>
<dbReference type="SUPFAM" id="SSF46689">
    <property type="entry name" value="Homeodomain-like"/>
    <property type="match status" value="1"/>
</dbReference>
<accession>A0A814TAW3</accession>
<dbReference type="SUPFAM" id="SSF53474">
    <property type="entry name" value="alpha/beta-Hydrolases"/>
    <property type="match status" value="1"/>
</dbReference>
<evidence type="ECO:0000313" key="4">
    <source>
        <dbReference type="EMBL" id="CAF1158984.1"/>
    </source>
</evidence>
<reference evidence="4" key="1">
    <citation type="submission" date="2021-02" db="EMBL/GenBank/DDBJ databases">
        <authorList>
            <person name="Nowell W R."/>
        </authorList>
    </citation>
    <scope>NUCLEOTIDE SEQUENCE</scope>
</reference>
<dbReference type="PANTHER" id="PTHR42886">
    <property type="entry name" value="RE40534P-RELATED"/>
    <property type="match status" value="1"/>
</dbReference>
<feature type="domain" description="AB hydrolase-1" evidence="3">
    <location>
        <begin position="104"/>
        <end position="325"/>
    </location>
</feature>
<comment type="similarity">
    <text evidence="1">Belongs to the peptidase S33 family. ABHD4/ABHD5 subfamily.</text>
</comment>
<keyword evidence="2" id="KW-0472">Membrane</keyword>
<organism evidence="4 6">
    <name type="scientific">Didymodactylos carnosus</name>
    <dbReference type="NCBI Taxonomy" id="1234261"/>
    <lineage>
        <taxon>Eukaryota</taxon>
        <taxon>Metazoa</taxon>
        <taxon>Spiralia</taxon>
        <taxon>Gnathifera</taxon>
        <taxon>Rotifera</taxon>
        <taxon>Eurotatoria</taxon>
        <taxon>Bdelloidea</taxon>
        <taxon>Philodinida</taxon>
        <taxon>Philodinidae</taxon>
        <taxon>Didymodactylos</taxon>
    </lineage>
</organism>